<sequence length="190" mass="21499">MSSSLPVLTDALVNPPAYGWDLGSILRNDLEPLDALARGSTLEATAGYDWTRIQPETKLWFSSPQIGLPFGVLSYEDTGLYGIRGHSLIEDHNRDGVDRKARPVCSYCNKDFGRSQELERHVNDIHLPPRQCPFCTAKWTRAYQIKAHLLATHSKRFSHQILGKIEALRGQRLIDFLYGLVHRREVDATS</sequence>
<organism evidence="1 2">
    <name type="scientific">Russula earlei</name>
    <dbReference type="NCBI Taxonomy" id="71964"/>
    <lineage>
        <taxon>Eukaryota</taxon>
        <taxon>Fungi</taxon>
        <taxon>Dikarya</taxon>
        <taxon>Basidiomycota</taxon>
        <taxon>Agaricomycotina</taxon>
        <taxon>Agaricomycetes</taxon>
        <taxon>Russulales</taxon>
        <taxon>Russulaceae</taxon>
        <taxon>Russula</taxon>
    </lineage>
</organism>
<evidence type="ECO:0000313" key="2">
    <source>
        <dbReference type="Proteomes" id="UP001207468"/>
    </source>
</evidence>
<reference evidence="1" key="1">
    <citation type="submission" date="2021-03" db="EMBL/GenBank/DDBJ databases">
        <title>Evolutionary priming and transition to the ectomycorrhizal habit in an iconic lineage of mushroom-forming fungi: is preadaptation a requirement?</title>
        <authorList>
            <consortium name="DOE Joint Genome Institute"/>
            <person name="Looney B.P."/>
            <person name="Miyauchi S."/>
            <person name="Morin E."/>
            <person name="Drula E."/>
            <person name="Courty P.E."/>
            <person name="Chicoki N."/>
            <person name="Fauchery L."/>
            <person name="Kohler A."/>
            <person name="Kuo A."/>
            <person name="LaButti K."/>
            <person name="Pangilinan J."/>
            <person name="Lipzen A."/>
            <person name="Riley R."/>
            <person name="Andreopoulos W."/>
            <person name="He G."/>
            <person name="Johnson J."/>
            <person name="Barry K.W."/>
            <person name="Grigoriev I.V."/>
            <person name="Nagy L."/>
            <person name="Hibbett D."/>
            <person name="Henrissat B."/>
            <person name="Matheny P.B."/>
            <person name="Labbe J."/>
            <person name="Martin A.F."/>
        </authorList>
    </citation>
    <scope>NUCLEOTIDE SEQUENCE</scope>
    <source>
        <strain evidence="1">BPL698</strain>
    </source>
</reference>
<protein>
    <submittedName>
        <fullName evidence="1">Uncharacterized protein</fullName>
    </submittedName>
</protein>
<dbReference type="EMBL" id="JAGFNK010000078">
    <property type="protein sequence ID" value="KAI9508849.1"/>
    <property type="molecule type" value="Genomic_DNA"/>
</dbReference>
<evidence type="ECO:0000313" key="1">
    <source>
        <dbReference type="EMBL" id="KAI9508849.1"/>
    </source>
</evidence>
<accession>A0ACC0UAW1</accession>
<proteinExistence type="predicted"/>
<comment type="caution">
    <text evidence="1">The sequence shown here is derived from an EMBL/GenBank/DDBJ whole genome shotgun (WGS) entry which is preliminary data.</text>
</comment>
<keyword evidence="2" id="KW-1185">Reference proteome</keyword>
<name>A0ACC0UAW1_9AGAM</name>
<dbReference type="Proteomes" id="UP001207468">
    <property type="component" value="Unassembled WGS sequence"/>
</dbReference>
<gene>
    <name evidence="1" type="ORF">F5148DRAFT_839769</name>
</gene>